<dbReference type="Gene3D" id="3.30.70.2190">
    <property type="match status" value="1"/>
</dbReference>
<keyword evidence="4" id="KW-0274">FAD</keyword>
<dbReference type="InterPro" id="IPR006094">
    <property type="entry name" value="Oxid_FAD_bind_N"/>
</dbReference>
<evidence type="ECO:0000256" key="4">
    <source>
        <dbReference type="ARBA" id="ARBA00022827"/>
    </source>
</evidence>
<evidence type="ECO:0000313" key="7">
    <source>
        <dbReference type="Proteomes" id="UP001055804"/>
    </source>
</evidence>
<dbReference type="InterPro" id="IPR016171">
    <property type="entry name" value="Vanillyl_alc_oxidase_C-sub2"/>
</dbReference>
<dbReference type="Gene3D" id="1.10.45.10">
    <property type="entry name" value="Vanillyl-alcohol Oxidase, Chain A, domain 4"/>
    <property type="match status" value="1"/>
</dbReference>
<dbReference type="AlphaFoldDB" id="A0A9J6P7S7"/>
<evidence type="ECO:0000313" key="6">
    <source>
        <dbReference type="EMBL" id="MCP1335092.1"/>
    </source>
</evidence>
<protein>
    <submittedName>
        <fullName evidence="6">FAD-binding oxidoreductase</fullName>
    </submittedName>
</protein>
<organism evidence="6 7">
    <name type="scientific">Futiania mangrovi</name>
    <dbReference type="NCBI Taxonomy" id="2959716"/>
    <lineage>
        <taxon>Bacteria</taxon>
        <taxon>Pseudomonadati</taxon>
        <taxon>Pseudomonadota</taxon>
        <taxon>Alphaproteobacteria</taxon>
        <taxon>Futianiales</taxon>
        <taxon>Futianiaceae</taxon>
        <taxon>Futiania</taxon>
    </lineage>
</organism>
<comment type="cofactor">
    <cofactor evidence="1">
        <name>FAD</name>
        <dbReference type="ChEBI" id="CHEBI:57692"/>
    </cofactor>
</comment>
<dbReference type="RefSeq" id="WP_269331047.1">
    <property type="nucleotide sequence ID" value="NZ_JAMZFT010000001.1"/>
</dbReference>
<dbReference type="InterPro" id="IPR036318">
    <property type="entry name" value="FAD-bd_PCMH-like_sf"/>
</dbReference>
<gene>
    <name evidence="6" type="ORF">NJQ99_01570</name>
</gene>
<dbReference type="PANTHER" id="PTHR43716">
    <property type="entry name" value="D-2-HYDROXYGLUTARATE DEHYDROGENASE, MITOCHONDRIAL"/>
    <property type="match status" value="1"/>
</dbReference>
<dbReference type="Pfam" id="PF01565">
    <property type="entry name" value="FAD_binding_4"/>
    <property type="match status" value="1"/>
</dbReference>
<dbReference type="InterPro" id="IPR051264">
    <property type="entry name" value="FAD-oxidored/transferase_4"/>
</dbReference>
<reference evidence="6" key="1">
    <citation type="submission" date="2022-06" db="EMBL/GenBank/DDBJ databases">
        <title>Isolation and Genomics of Futiania mangrovii gen. nov., sp. nov., a Rare and Metabolically-versatile member in the Class Alphaproteobacteria.</title>
        <authorList>
            <person name="Liu L."/>
            <person name="Huang W.-C."/>
            <person name="Pan J."/>
            <person name="Li J."/>
            <person name="Huang Y."/>
            <person name="Du H."/>
            <person name="Liu Y."/>
            <person name="Li M."/>
        </authorList>
    </citation>
    <scope>NUCLEOTIDE SEQUENCE</scope>
    <source>
        <strain evidence="6">FT118</strain>
    </source>
</reference>
<dbReference type="InterPro" id="IPR016166">
    <property type="entry name" value="FAD-bd_PCMH"/>
</dbReference>
<dbReference type="SUPFAM" id="SSF56176">
    <property type="entry name" value="FAD-binding/transporter-associated domain-like"/>
    <property type="match status" value="1"/>
</dbReference>
<keyword evidence="7" id="KW-1185">Reference proteome</keyword>
<dbReference type="InterPro" id="IPR016169">
    <property type="entry name" value="FAD-bd_PCMH_sub2"/>
</dbReference>
<comment type="caution">
    <text evidence="6">The sequence shown here is derived from an EMBL/GenBank/DDBJ whole genome shotgun (WGS) entry which is preliminary data.</text>
</comment>
<comment type="similarity">
    <text evidence="2">Belongs to the FAD-binding oxidoreductase/transferase type 4 family.</text>
</comment>
<sequence>MSTIPAELLQTLAGIVGEKGLVTDPDAMAPHLTEWRGRWTGRTPAVVKPATTEEVSAVVAACAAARVAIVPQGGNTGLVGGQIPDAGGGQIVLSLARMTRVRAADATNGTLTVEAGVTLLQCQEEARRMGWLFPLSLASEGSCTIGGNLATNAGGTAVLKYGNARALCLGVEAVLADGTVLPGLRALLKDNTGYDLKDLLIGSEGTLGIITAAVLRLFPLPSATETAMVAVESPSDAVQLLQLMRAASGDRVTTFELIPRRAVDFVLDHTQGGADPFEEAHPWYVLVELSSGGKAEELRTLMEDALAEAFEKSLVTDAALAQTGEQARRFWEVRELISEAQKPEGGSIKHDISVPVGSIPDFIARADAAVGAACPGIRPLAFGHIGDGNVHYNLSQPIGADTAAYLARTDELTAIVHGVTAELSGSISAEHGLGQMKVDEIAHYKSAAELSAMRAIKRALDPHNLLNPGKVVRV</sequence>
<dbReference type="Pfam" id="PF02913">
    <property type="entry name" value="FAD-oxidase_C"/>
    <property type="match status" value="1"/>
</dbReference>
<dbReference type="FunFam" id="1.10.45.10:FF:000001">
    <property type="entry name" value="D-lactate dehydrogenase mitochondrial"/>
    <property type="match status" value="1"/>
</dbReference>
<keyword evidence="3" id="KW-0285">Flavoprotein</keyword>
<dbReference type="Gene3D" id="3.30.465.10">
    <property type="match status" value="1"/>
</dbReference>
<dbReference type="GO" id="GO:0071949">
    <property type="term" value="F:FAD binding"/>
    <property type="evidence" value="ECO:0007669"/>
    <property type="project" value="InterPro"/>
</dbReference>
<evidence type="ECO:0000256" key="3">
    <source>
        <dbReference type="ARBA" id="ARBA00022630"/>
    </source>
</evidence>
<proteinExistence type="inferred from homology"/>
<dbReference type="Gene3D" id="3.30.70.2740">
    <property type="match status" value="1"/>
</dbReference>
<dbReference type="PANTHER" id="PTHR43716:SF2">
    <property type="entry name" value="BLL6224 PROTEIN"/>
    <property type="match status" value="1"/>
</dbReference>
<dbReference type="InterPro" id="IPR016167">
    <property type="entry name" value="FAD-bd_PCMH_sub1"/>
</dbReference>
<dbReference type="SUPFAM" id="SSF55103">
    <property type="entry name" value="FAD-linked oxidases, C-terminal domain"/>
    <property type="match status" value="1"/>
</dbReference>
<dbReference type="Proteomes" id="UP001055804">
    <property type="component" value="Unassembled WGS sequence"/>
</dbReference>
<accession>A0A9J6P7S7</accession>
<name>A0A9J6P7S7_9PROT</name>
<evidence type="ECO:0000256" key="1">
    <source>
        <dbReference type="ARBA" id="ARBA00001974"/>
    </source>
</evidence>
<dbReference type="PROSITE" id="PS51387">
    <property type="entry name" value="FAD_PCMH"/>
    <property type="match status" value="1"/>
</dbReference>
<dbReference type="GO" id="GO:0022904">
    <property type="term" value="P:respiratory electron transport chain"/>
    <property type="evidence" value="ECO:0007669"/>
    <property type="project" value="TreeGrafter"/>
</dbReference>
<dbReference type="Gene3D" id="3.30.43.10">
    <property type="entry name" value="Uridine Diphospho-n-acetylenolpyruvylglucosamine Reductase, domain 2"/>
    <property type="match status" value="1"/>
</dbReference>
<evidence type="ECO:0000256" key="2">
    <source>
        <dbReference type="ARBA" id="ARBA00008000"/>
    </source>
</evidence>
<dbReference type="InterPro" id="IPR004113">
    <property type="entry name" value="FAD-bd_oxidored_4_C"/>
</dbReference>
<evidence type="ECO:0000259" key="5">
    <source>
        <dbReference type="PROSITE" id="PS51387"/>
    </source>
</evidence>
<dbReference type="EMBL" id="JAMZFT010000001">
    <property type="protein sequence ID" value="MCP1335092.1"/>
    <property type="molecule type" value="Genomic_DNA"/>
</dbReference>
<dbReference type="InterPro" id="IPR016164">
    <property type="entry name" value="FAD-linked_Oxase-like_C"/>
</dbReference>
<feature type="domain" description="FAD-binding PCMH-type" evidence="5">
    <location>
        <begin position="39"/>
        <end position="220"/>
    </location>
</feature>
<dbReference type="GO" id="GO:0003824">
    <property type="term" value="F:catalytic activity"/>
    <property type="evidence" value="ECO:0007669"/>
    <property type="project" value="InterPro"/>
</dbReference>